<comment type="similarity">
    <text evidence="6">Belongs to the ABC-4 integral membrane protein family.</text>
</comment>
<evidence type="ECO:0000256" key="1">
    <source>
        <dbReference type="ARBA" id="ARBA00004651"/>
    </source>
</evidence>
<keyword evidence="2" id="KW-1003">Cell membrane</keyword>
<gene>
    <name evidence="10" type="ORF">LE190_03920</name>
</gene>
<dbReference type="InterPro" id="IPR050250">
    <property type="entry name" value="Macrolide_Exporter_MacB"/>
</dbReference>
<keyword evidence="11" id="KW-1185">Reference proteome</keyword>
<keyword evidence="4 7" id="KW-1133">Transmembrane helix</keyword>
<feature type="transmembrane region" description="Helical" evidence="7">
    <location>
        <begin position="21"/>
        <end position="41"/>
    </location>
</feature>
<name>A0ABS7Y5W9_9BURK</name>
<feature type="domain" description="MacB-like periplasmic core" evidence="9">
    <location>
        <begin position="25"/>
        <end position="231"/>
    </location>
</feature>
<dbReference type="Pfam" id="PF12704">
    <property type="entry name" value="MacB_PCD"/>
    <property type="match status" value="1"/>
</dbReference>
<evidence type="ECO:0000313" key="10">
    <source>
        <dbReference type="EMBL" id="MCA1855078.1"/>
    </source>
</evidence>
<sequence>MLRHLLKLTWKRKTRNLMLSLEILLAFAIVFAVAAFAMRYWQLSRMPTGFDATDVWAVKVTPNRNSARIDAASYDAFRRSLRELPEVQQVAFATAEPYSMSSMGGSWKAPGGGEVDTGMLDVSDDLDKVLGLRVIEGRWFSALDDGAAAIPVVLNRRMASAMFPGKAAVGQQFEDSDRGARVFYKVVGLVDEYRTSGELSAPDNFTFVRFVPGAGERAARTILLKLRPGVERSFETRLHRRLKLVNNAWTYQIAPVRDTRDTMMKTQLTPLIILGVIGAFMLLMVAFGLFGALWQNTTQRIPEIGLRRAVGARTTDIYGQIIAEQLLLSSTAIVLGLLLLVQLPLTGAFGDSLNWTVFTAAAGLSMGVIYLLSLLCSLYPGWRASRLSPSEALHYE</sequence>
<dbReference type="InterPro" id="IPR003838">
    <property type="entry name" value="ABC3_permease_C"/>
</dbReference>
<organism evidence="10 11">
    <name type="scientific">Massilia hydrophila</name>
    <dbReference type="NCBI Taxonomy" id="3044279"/>
    <lineage>
        <taxon>Bacteria</taxon>
        <taxon>Pseudomonadati</taxon>
        <taxon>Pseudomonadota</taxon>
        <taxon>Betaproteobacteria</taxon>
        <taxon>Burkholderiales</taxon>
        <taxon>Oxalobacteraceae</taxon>
        <taxon>Telluria group</taxon>
        <taxon>Massilia</taxon>
    </lineage>
</organism>
<evidence type="ECO:0000259" key="9">
    <source>
        <dbReference type="Pfam" id="PF12704"/>
    </source>
</evidence>
<feature type="domain" description="ABC3 transporter permease C-terminal" evidence="8">
    <location>
        <begin position="276"/>
        <end position="389"/>
    </location>
</feature>
<evidence type="ECO:0000256" key="3">
    <source>
        <dbReference type="ARBA" id="ARBA00022692"/>
    </source>
</evidence>
<evidence type="ECO:0000256" key="6">
    <source>
        <dbReference type="ARBA" id="ARBA00038076"/>
    </source>
</evidence>
<keyword evidence="3 7" id="KW-0812">Transmembrane</keyword>
<protein>
    <submittedName>
        <fullName evidence="10">ABC transporter permease</fullName>
    </submittedName>
</protein>
<evidence type="ECO:0000256" key="7">
    <source>
        <dbReference type="SAM" id="Phobius"/>
    </source>
</evidence>
<dbReference type="PANTHER" id="PTHR30572">
    <property type="entry name" value="MEMBRANE COMPONENT OF TRANSPORTER-RELATED"/>
    <property type="match status" value="1"/>
</dbReference>
<dbReference type="Proteomes" id="UP001198602">
    <property type="component" value="Unassembled WGS sequence"/>
</dbReference>
<comment type="caution">
    <text evidence="10">The sequence shown here is derived from an EMBL/GenBank/DDBJ whole genome shotgun (WGS) entry which is preliminary data.</text>
</comment>
<dbReference type="PANTHER" id="PTHR30572:SF4">
    <property type="entry name" value="ABC TRANSPORTER PERMEASE YTRF"/>
    <property type="match status" value="1"/>
</dbReference>
<evidence type="ECO:0000259" key="8">
    <source>
        <dbReference type="Pfam" id="PF02687"/>
    </source>
</evidence>
<accession>A0ABS7Y5W9</accession>
<dbReference type="EMBL" id="JAHYBX010000001">
    <property type="protein sequence ID" value="MCA1855078.1"/>
    <property type="molecule type" value="Genomic_DNA"/>
</dbReference>
<feature type="transmembrane region" description="Helical" evidence="7">
    <location>
        <begin position="326"/>
        <end position="345"/>
    </location>
</feature>
<feature type="transmembrane region" description="Helical" evidence="7">
    <location>
        <begin position="271"/>
        <end position="294"/>
    </location>
</feature>
<evidence type="ECO:0000256" key="4">
    <source>
        <dbReference type="ARBA" id="ARBA00022989"/>
    </source>
</evidence>
<proteinExistence type="inferred from homology"/>
<reference evidence="10 11" key="1">
    <citation type="submission" date="2021-07" db="EMBL/GenBank/DDBJ databases">
        <title>Characterization of Violacein-producing bacteria and related species.</title>
        <authorList>
            <person name="Wilson H.S."/>
            <person name="De Leon M.E."/>
        </authorList>
    </citation>
    <scope>NUCLEOTIDE SEQUENCE [LARGE SCALE GENOMIC DNA]</scope>
    <source>
        <strain evidence="10 11">HSC-2F05</strain>
    </source>
</reference>
<keyword evidence="5 7" id="KW-0472">Membrane</keyword>
<dbReference type="Pfam" id="PF02687">
    <property type="entry name" value="FtsX"/>
    <property type="match status" value="1"/>
</dbReference>
<comment type="subcellular location">
    <subcellularLocation>
        <location evidence="1">Cell membrane</location>
        <topology evidence="1">Multi-pass membrane protein</topology>
    </subcellularLocation>
</comment>
<evidence type="ECO:0000256" key="2">
    <source>
        <dbReference type="ARBA" id="ARBA00022475"/>
    </source>
</evidence>
<evidence type="ECO:0000313" key="11">
    <source>
        <dbReference type="Proteomes" id="UP001198602"/>
    </source>
</evidence>
<dbReference type="RefSeq" id="WP_225237471.1">
    <property type="nucleotide sequence ID" value="NZ_JAHYBX010000001.1"/>
</dbReference>
<dbReference type="InterPro" id="IPR025857">
    <property type="entry name" value="MacB_PCD"/>
</dbReference>
<feature type="transmembrane region" description="Helical" evidence="7">
    <location>
        <begin position="357"/>
        <end position="379"/>
    </location>
</feature>
<evidence type="ECO:0000256" key="5">
    <source>
        <dbReference type="ARBA" id="ARBA00023136"/>
    </source>
</evidence>